<proteinExistence type="predicted"/>
<sequence length="894" mass="98302">MAEEVFIRAPSNCSRPEGQPPSAPSALEAVRHIAQSNGNNGVAASERPDVSTVRRLPTTDVEASSPVNPDRNVPVNGEVDGPDNALHRTTIADPVLPSGPALGSPDTPEAREIIQMGSPEPVPTRRDYNHSGISRPHPATGEPDVERSHIQKVPLSIRLANGFFPSSLWKRLRHRNGSGENSEEHRSTKIDGVQIITNVNVPLTDYTNFNTKVKDEKATLQELEMIRTPDNRIVPHIVISCASNIRKRDVRESLKQKLQPSEMSGLPWVVIYDITKFAAASASPDGTLPATEDDGYLCATILSDKIEENNWDGCLSAPLYVFPKPLIGEAADRSAFYAKCTLGGFVTVEGHIFGLTVAHPLIDAKSKKHEHIITDRPLRYFTVGNIVAYLLSSGHFDDTFEQGKLSNVMPNTDWALIELKSSRAAAKLEAVKHAELEVAQDADLKPRSVLVRAGFSGQAKGRLRITRSILQHGSTSLSLMPIDMDKTLDSGDSGSFVYLDERICGTIIAFRKSLQRAYMLPITDTMGSISQLFKGVPVLPKAVISPQVDSASLSSPETRPTHDGEATINAEARQENWLSQHQTGFGSSGNVGATAEAESSNPIDTINSMKKHATRDEHHGSSSDVVDSSKEKGVIAPSNDSNLAEEHPAAVDDTGQPSPLGLQDHPQTLSYSPSLPLLNALIGIPLPVDNLVLGSVVADIRSPHIDAMTLIDPDLARHQRTPRTLRSTDSDFGIAVQTQPNETALFGITSDYRQTVELLEPMHIFYETGTWGYLPMRFFYERGMWRYLQRRYLQRQTTKLYFVTGYVALCNPKWITLKHGFSSDLAGPSSRVGLRNGSKLAEEKPTLFFPGKRVFAVSYREIKLPRFGKPKLDTRTQWEVLYPTRGSLDLGYYH</sequence>
<feature type="compositionally biased region" description="Basic and acidic residues" evidence="1">
    <location>
        <begin position="614"/>
        <end position="633"/>
    </location>
</feature>
<comment type="caution">
    <text evidence="2">The sequence shown here is derived from an EMBL/GenBank/DDBJ whole genome shotgun (WGS) entry which is preliminary data.</text>
</comment>
<dbReference type="Proteomes" id="UP000036893">
    <property type="component" value="Unassembled WGS sequence"/>
</dbReference>
<feature type="region of interest" description="Disordered" evidence="1">
    <location>
        <begin position="1"/>
        <end position="148"/>
    </location>
</feature>
<reference evidence="2" key="2">
    <citation type="submission" date="2021-01" db="EMBL/GenBank/DDBJ databases">
        <title>Pan-genome distribution and transcriptional activeness of fungal secondary metabolism genes in Aspergillus section Fumigati.</title>
        <authorList>
            <person name="Takahashi H."/>
            <person name="Umemura M."/>
            <person name="Ninomiya A."/>
            <person name="Kusuya Y."/>
            <person name="Urayama S."/>
            <person name="Shimizu M."/>
            <person name="Watanabe A."/>
            <person name="Kamei K."/>
            <person name="Yaguchi T."/>
            <person name="Hagiwara D."/>
        </authorList>
    </citation>
    <scope>NUCLEOTIDE SEQUENCE</scope>
    <source>
        <strain evidence="2">IFM 46973</strain>
    </source>
</reference>
<protein>
    <submittedName>
        <fullName evidence="2">Uncharacterized protein</fullName>
    </submittedName>
</protein>
<dbReference type="GeneID" id="66997583"/>
<dbReference type="EMBL" id="BBXM02000008">
    <property type="protein sequence ID" value="GIC93618.1"/>
    <property type="molecule type" value="Genomic_DNA"/>
</dbReference>
<feature type="compositionally biased region" description="Polar residues" evidence="1">
    <location>
        <begin position="581"/>
        <end position="608"/>
    </location>
</feature>
<feature type="region of interest" description="Disordered" evidence="1">
    <location>
        <begin position="581"/>
        <end position="663"/>
    </location>
</feature>
<name>A0A8E0QYV8_9EURO</name>
<organism evidence="2 3">
    <name type="scientific">Aspergillus udagawae</name>
    <dbReference type="NCBI Taxonomy" id="91492"/>
    <lineage>
        <taxon>Eukaryota</taxon>
        <taxon>Fungi</taxon>
        <taxon>Dikarya</taxon>
        <taxon>Ascomycota</taxon>
        <taxon>Pezizomycotina</taxon>
        <taxon>Eurotiomycetes</taxon>
        <taxon>Eurotiomycetidae</taxon>
        <taxon>Eurotiales</taxon>
        <taxon>Aspergillaceae</taxon>
        <taxon>Aspergillus</taxon>
        <taxon>Aspergillus subgen. Fumigati</taxon>
    </lineage>
</organism>
<gene>
    <name evidence="2" type="ORF">Aud_010106</name>
</gene>
<evidence type="ECO:0000313" key="2">
    <source>
        <dbReference type="EMBL" id="GIC93618.1"/>
    </source>
</evidence>
<accession>A0A8E0QYV8</accession>
<evidence type="ECO:0000313" key="3">
    <source>
        <dbReference type="Proteomes" id="UP000036893"/>
    </source>
</evidence>
<dbReference type="AlphaFoldDB" id="A0A8E0QYV8"/>
<evidence type="ECO:0000256" key="1">
    <source>
        <dbReference type="SAM" id="MobiDB-lite"/>
    </source>
</evidence>
<dbReference type="RefSeq" id="XP_043150884.1">
    <property type="nucleotide sequence ID" value="XM_043294949.1"/>
</dbReference>
<reference evidence="2" key="1">
    <citation type="journal article" date="2015" name="Genome Announc.">
        <title>Draft Genome Sequence of the Pathogenic Filamentous Fungus Aspergillus udagawae Strain IFM 46973T.</title>
        <authorList>
            <person name="Kusuya Y."/>
            <person name="Takahashi-Nakaguchi A."/>
            <person name="Takahashi H."/>
            <person name="Yaguchi T."/>
        </authorList>
    </citation>
    <scope>NUCLEOTIDE SEQUENCE</scope>
    <source>
        <strain evidence="2">IFM 46973</strain>
    </source>
</reference>